<keyword evidence="2" id="KW-1003">Cell membrane</keyword>
<reference evidence="7 8" key="1">
    <citation type="journal article" date="2015" name="Antonie Van Leeuwenhoek">
        <title>Oceanobacillus bengalensis sp. nov., a bacterium isolated from seawater of the Bay of Bengal.</title>
        <authorList>
            <person name="Yongchang O."/>
            <person name="Xiang W."/>
            <person name="Wang G."/>
        </authorList>
    </citation>
    <scope>NUCLEOTIDE SEQUENCE [LARGE SCALE GENOMIC DNA]</scope>
    <source>
        <strain evidence="7 8">MCCC 1K00260</strain>
    </source>
</reference>
<keyword evidence="7" id="KW-0282">Flagellum</keyword>
<keyword evidence="3 6" id="KW-0812">Transmembrane</keyword>
<evidence type="ECO:0000256" key="1">
    <source>
        <dbReference type="ARBA" id="ARBA00004236"/>
    </source>
</evidence>
<sequence>MLFSSPFVHSVHANPTNVLDWIEEDADEEKQEEVNELEPNETDTVVEQVSSSDSLAFNIVRMIFALLLVLALIFVISKLLGRKNKLFNQVKAMENLGGINVGTNKSIQIVRIGTKLYLIGVGENVELLQEITEKELIDQLMMDNSSESQDSILSMFKPKTDGDTNRNSNTDFKKLFSKELTKLKQNREKLVAKQKEDHHE</sequence>
<keyword evidence="4 6" id="KW-1133">Transmembrane helix</keyword>
<protein>
    <submittedName>
        <fullName evidence="7">Flagellar protein</fullName>
    </submittedName>
</protein>
<keyword evidence="8" id="KW-1185">Reference proteome</keyword>
<dbReference type="EMBL" id="RBZO01000005">
    <property type="protein sequence ID" value="RKQ17360.1"/>
    <property type="molecule type" value="Genomic_DNA"/>
</dbReference>
<evidence type="ECO:0000256" key="2">
    <source>
        <dbReference type="ARBA" id="ARBA00022475"/>
    </source>
</evidence>
<evidence type="ECO:0000256" key="5">
    <source>
        <dbReference type="ARBA" id="ARBA00023136"/>
    </source>
</evidence>
<name>A0A494Z4W7_9BACI</name>
<dbReference type="AlphaFoldDB" id="A0A494Z4W7"/>
<dbReference type="GO" id="GO:0016020">
    <property type="term" value="C:membrane"/>
    <property type="evidence" value="ECO:0007669"/>
    <property type="project" value="InterPro"/>
</dbReference>
<proteinExistence type="predicted"/>
<accession>A0A494Z4W7</accession>
<dbReference type="OrthoDB" id="2376965at2"/>
<evidence type="ECO:0000256" key="3">
    <source>
        <dbReference type="ARBA" id="ARBA00022692"/>
    </source>
</evidence>
<keyword evidence="7" id="KW-0969">Cilium</keyword>
<dbReference type="RefSeq" id="WP_121129211.1">
    <property type="nucleotide sequence ID" value="NZ_JBHUFK010000024.1"/>
</dbReference>
<dbReference type="Pfam" id="PF04347">
    <property type="entry name" value="FliO"/>
    <property type="match status" value="1"/>
</dbReference>
<gene>
    <name evidence="7" type="ORF">D8M05_04845</name>
</gene>
<dbReference type="Proteomes" id="UP000281813">
    <property type="component" value="Unassembled WGS sequence"/>
</dbReference>
<evidence type="ECO:0000256" key="6">
    <source>
        <dbReference type="SAM" id="Phobius"/>
    </source>
</evidence>
<organism evidence="7 8">
    <name type="scientific">Oceanobacillus bengalensis</name>
    <dbReference type="NCBI Taxonomy" id="1435466"/>
    <lineage>
        <taxon>Bacteria</taxon>
        <taxon>Bacillati</taxon>
        <taxon>Bacillota</taxon>
        <taxon>Bacilli</taxon>
        <taxon>Bacillales</taxon>
        <taxon>Bacillaceae</taxon>
        <taxon>Oceanobacillus</taxon>
    </lineage>
</organism>
<evidence type="ECO:0000313" key="7">
    <source>
        <dbReference type="EMBL" id="RKQ17360.1"/>
    </source>
</evidence>
<comment type="caution">
    <text evidence="7">The sequence shown here is derived from an EMBL/GenBank/DDBJ whole genome shotgun (WGS) entry which is preliminary data.</text>
</comment>
<evidence type="ECO:0000313" key="8">
    <source>
        <dbReference type="Proteomes" id="UP000281813"/>
    </source>
</evidence>
<dbReference type="GO" id="GO:0044781">
    <property type="term" value="P:bacterial-type flagellum organization"/>
    <property type="evidence" value="ECO:0007669"/>
    <property type="project" value="InterPro"/>
</dbReference>
<keyword evidence="5 6" id="KW-0472">Membrane</keyword>
<comment type="subcellular location">
    <subcellularLocation>
        <location evidence="1">Cell membrane</location>
    </subcellularLocation>
</comment>
<evidence type="ECO:0000256" key="4">
    <source>
        <dbReference type="ARBA" id="ARBA00022989"/>
    </source>
</evidence>
<dbReference type="InterPro" id="IPR022781">
    <property type="entry name" value="Flagellar_biosynth_FliO"/>
</dbReference>
<feature type="transmembrane region" description="Helical" evidence="6">
    <location>
        <begin position="59"/>
        <end position="81"/>
    </location>
</feature>
<keyword evidence="7" id="KW-0966">Cell projection</keyword>